<comment type="caution">
    <text evidence="1">The sequence shown here is derived from an EMBL/GenBank/DDBJ whole genome shotgun (WGS) entry which is preliminary data.</text>
</comment>
<gene>
    <name evidence="1" type="ORF">GCM10023332_12160</name>
</gene>
<name>A0ABP9E017_9GAMM</name>
<dbReference type="RefSeq" id="WP_345294637.1">
    <property type="nucleotide sequence ID" value="NZ_BAABJY010000002.1"/>
</dbReference>
<proteinExistence type="predicted"/>
<protein>
    <submittedName>
        <fullName evidence="1">Uncharacterized protein</fullName>
    </submittedName>
</protein>
<dbReference type="Proteomes" id="UP001501323">
    <property type="component" value="Unassembled WGS sequence"/>
</dbReference>
<reference evidence="2" key="1">
    <citation type="journal article" date="2019" name="Int. J. Syst. Evol. Microbiol.">
        <title>The Global Catalogue of Microorganisms (GCM) 10K type strain sequencing project: providing services to taxonomists for standard genome sequencing and annotation.</title>
        <authorList>
            <consortium name="The Broad Institute Genomics Platform"/>
            <consortium name="The Broad Institute Genome Sequencing Center for Infectious Disease"/>
            <person name="Wu L."/>
            <person name="Ma J."/>
        </authorList>
    </citation>
    <scope>NUCLEOTIDE SEQUENCE [LARGE SCALE GENOMIC DNA]</scope>
    <source>
        <strain evidence="2">JCM 18392</strain>
    </source>
</reference>
<sequence length="134" mass="14254">MPNATPVIHLDIRNSSQSAPGWVNVNASNGEPYAYRYTGGDDGAGGIQLRVGQGRDTAPLQLDADRRYHIRDPGGCVFTGDTQAQLSWNGNGNYAGSIVDANTQVETAKYTMNVVDSGNGDCIIPCDPIIKNDP</sequence>
<keyword evidence="2" id="KW-1185">Reference proteome</keyword>
<accession>A0ABP9E017</accession>
<evidence type="ECO:0000313" key="1">
    <source>
        <dbReference type="EMBL" id="GAA4861733.1"/>
    </source>
</evidence>
<evidence type="ECO:0000313" key="2">
    <source>
        <dbReference type="Proteomes" id="UP001501323"/>
    </source>
</evidence>
<dbReference type="EMBL" id="BAABJY010000002">
    <property type="protein sequence ID" value="GAA4861733.1"/>
    <property type="molecule type" value="Genomic_DNA"/>
</dbReference>
<organism evidence="1 2">
    <name type="scientific">Luteimonas vadosa</name>
    <dbReference type="NCBI Taxonomy" id="1165507"/>
    <lineage>
        <taxon>Bacteria</taxon>
        <taxon>Pseudomonadati</taxon>
        <taxon>Pseudomonadota</taxon>
        <taxon>Gammaproteobacteria</taxon>
        <taxon>Lysobacterales</taxon>
        <taxon>Lysobacteraceae</taxon>
        <taxon>Luteimonas</taxon>
    </lineage>
</organism>